<dbReference type="PROSITE" id="PS51032">
    <property type="entry name" value="AP2_ERF"/>
    <property type="match status" value="1"/>
</dbReference>
<keyword evidence="3" id="KW-0804">Transcription</keyword>
<dbReference type="Gene3D" id="3.30.730.10">
    <property type="entry name" value="AP2/ERF domain"/>
    <property type="match status" value="1"/>
</dbReference>
<keyword evidence="1" id="KW-0805">Transcription regulation</keyword>
<evidence type="ECO:0000313" key="6">
    <source>
        <dbReference type="Proteomes" id="UP000297608"/>
    </source>
</evidence>
<dbReference type="SMART" id="SM00380">
    <property type="entry name" value="AP2"/>
    <property type="match status" value="1"/>
</dbReference>
<evidence type="ECO:0000313" key="5">
    <source>
        <dbReference type="EMBL" id="TFB85819.1"/>
    </source>
</evidence>
<dbReference type="SUPFAM" id="SSF54171">
    <property type="entry name" value="DNA-binding domain"/>
    <property type="match status" value="1"/>
</dbReference>
<evidence type="ECO:0000256" key="3">
    <source>
        <dbReference type="ARBA" id="ARBA00023163"/>
    </source>
</evidence>
<feature type="domain" description="AP2/ERF" evidence="4">
    <location>
        <begin position="161"/>
        <end position="217"/>
    </location>
</feature>
<protein>
    <recommendedName>
        <fullName evidence="4">AP2/ERF domain-containing protein</fullName>
    </recommendedName>
</protein>
<keyword evidence="2" id="KW-0238">DNA-binding</keyword>
<dbReference type="InterPro" id="IPR044925">
    <property type="entry name" value="His-Me_finger_sf"/>
</dbReference>
<dbReference type="SUPFAM" id="SSF54060">
    <property type="entry name" value="His-Me finger endonucleases"/>
    <property type="match status" value="1"/>
</dbReference>
<dbReference type="Proteomes" id="UP000297608">
    <property type="component" value="Unassembled WGS sequence"/>
</dbReference>
<name>A0ABY2IAH5_9MICO</name>
<dbReference type="Pfam" id="PF13392">
    <property type="entry name" value="HNH_3"/>
    <property type="match status" value="1"/>
</dbReference>
<accession>A0ABY2IAH5</accession>
<organism evidence="5 6">
    <name type="scientific">Cryobacterium algoricola</name>
    <dbReference type="NCBI Taxonomy" id="1259183"/>
    <lineage>
        <taxon>Bacteria</taxon>
        <taxon>Bacillati</taxon>
        <taxon>Actinomycetota</taxon>
        <taxon>Actinomycetes</taxon>
        <taxon>Micrococcales</taxon>
        <taxon>Microbacteriaceae</taxon>
        <taxon>Cryobacterium</taxon>
    </lineage>
</organism>
<sequence>MQFITKQGNNEMNKRCAVDGCERKYLAKGFCRKHYERQWKGTDPHKPTGFDPRPLVAEAGVLKIPLGGRAMGTFGLADVIHLESIAGHKWHVDTGGYVIRNAIPRGRSVYLHDVVVGEKNGLVVDHIDGNKLDNRCANLRLVPRGKNNINRAKISRSKPSQYKGVFWAKANNKWLVKIGHDHQYTHIGYFDNEVDAAMAYNSAAKKYHGIYARLNVIALNDAKELTA</sequence>
<dbReference type="InterPro" id="IPR016177">
    <property type="entry name" value="DNA-bd_dom_sf"/>
</dbReference>
<comment type="caution">
    <text evidence="5">The sequence shown here is derived from an EMBL/GenBank/DDBJ whole genome shotgun (WGS) entry which is preliminary data.</text>
</comment>
<dbReference type="InterPro" id="IPR036955">
    <property type="entry name" value="AP2/ERF_dom_sf"/>
</dbReference>
<evidence type="ECO:0000259" key="4">
    <source>
        <dbReference type="PROSITE" id="PS51032"/>
    </source>
</evidence>
<gene>
    <name evidence="5" type="ORF">E3O44_12520</name>
</gene>
<evidence type="ECO:0000256" key="1">
    <source>
        <dbReference type="ARBA" id="ARBA00023015"/>
    </source>
</evidence>
<dbReference type="InterPro" id="IPR001471">
    <property type="entry name" value="AP2/ERF_dom"/>
</dbReference>
<dbReference type="Gene3D" id="3.90.75.20">
    <property type="match status" value="1"/>
</dbReference>
<reference evidence="5 6" key="1">
    <citation type="submission" date="2019-03" db="EMBL/GenBank/DDBJ databases">
        <title>Genomics of glacier-inhabiting Cryobacterium strains.</title>
        <authorList>
            <person name="Liu Q."/>
            <person name="Xin Y.-H."/>
        </authorList>
    </citation>
    <scope>NUCLEOTIDE SEQUENCE [LARGE SCALE GENOMIC DNA]</scope>
    <source>
        <strain evidence="5 6">MDB2-B</strain>
    </source>
</reference>
<keyword evidence="6" id="KW-1185">Reference proteome</keyword>
<dbReference type="InterPro" id="IPR003615">
    <property type="entry name" value="HNH_nuc"/>
</dbReference>
<evidence type="ECO:0000256" key="2">
    <source>
        <dbReference type="ARBA" id="ARBA00023125"/>
    </source>
</evidence>
<dbReference type="RefSeq" id="WP_134535113.1">
    <property type="nucleotide sequence ID" value="NZ_SOFG01000016.1"/>
</dbReference>
<proteinExistence type="predicted"/>
<dbReference type="EMBL" id="SOFG01000016">
    <property type="protein sequence ID" value="TFB85819.1"/>
    <property type="molecule type" value="Genomic_DNA"/>
</dbReference>